<dbReference type="NCBIfam" id="NF008805">
    <property type="entry name" value="PRK11824.1"/>
    <property type="match status" value="1"/>
</dbReference>
<evidence type="ECO:0000256" key="7">
    <source>
        <dbReference type="ARBA" id="ARBA00022842"/>
    </source>
</evidence>
<dbReference type="Gene3D" id="3.30.230.70">
    <property type="entry name" value="GHMP Kinase, N-terminal domain"/>
    <property type="match status" value="2"/>
</dbReference>
<dbReference type="InterPro" id="IPR004088">
    <property type="entry name" value="KH_dom_type_1"/>
</dbReference>
<dbReference type="EMBL" id="CAADFJ010000036">
    <property type="protein sequence ID" value="VFJ99846.1"/>
    <property type="molecule type" value="Genomic_DNA"/>
</dbReference>
<dbReference type="SMART" id="SM00316">
    <property type="entry name" value="S1"/>
    <property type="match status" value="1"/>
</dbReference>
<dbReference type="InterPro" id="IPR036456">
    <property type="entry name" value="PNPase_PH_RNA-bd_sf"/>
</dbReference>
<dbReference type="HAMAP" id="MF_01595">
    <property type="entry name" value="PNPase"/>
    <property type="match status" value="1"/>
</dbReference>
<sequence>MTSIKKVLPYGSRTLTLETGNIARQATGAVMVCLGDTHVLVTVVAERQAREGKDFFPLTVDYQEKTYAAGRIPGGFFRREGRPGEKEILTSRLIDRPLRPLFPKGFHNEVQVIATVVSLDPDIDPDIPSLIGASAAMAISGVPFEGPLSAARVGYIEGRFVLNPTLSQLQESVLDLVVAGTEQAVLMVESEAKELPEEIMLNAVLFGHKEFQPVISAIRELTEQVGKPAWEWKLPEEDQALQRQVEENCGVAIGDAYRIVDKLQRQQQVATIKSSVVEALSGGDEPKWSAREVSNALEKLEKSTVRSRILAGGSRIDGRDTRTVRQIWSRVGILPRTHGSALFTRGDTQALVITTLGTERDAQFVDAIEGERREPFLLHYNFPPYCVGETGRVGSPKRREIGHGRLAKRGIQAVIPNLDEFPYVIRVVSEITESNGSSSMASVCGTTLSLMDAGVPIKAPVAGIAMGLIKEGDKFVVLSDIMGDEDHLGDMDFKVAGTRGGVTALQMDIKIKGISREIMEAALTQAKEGRLYVLDGMSEAIDKPRAQMSDYAPRIITMRIHPDKIRDVIGKGGATIRAITEETGATIDIDDDGVVKIASVDHLAGEEAHRRIEQITADVEVGMVYDGRVAKLMDFGAFVNILPGKDGLVHISQISDERVQNVNDKLREGDIVKVKVLEIDKQGRIRLSMKAVDAGDTK</sequence>
<accession>A0A450UHU2</accession>
<dbReference type="CDD" id="cd02393">
    <property type="entry name" value="KH-I_PNPase"/>
    <property type="match status" value="1"/>
</dbReference>
<dbReference type="Gene3D" id="2.40.50.140">
    <property type="entry name" value="Nucleic acid-binding proteins"/>
    <property type="match status" value="1"/>
</dbReference>
<reference evidence="11" key="1">
    <citation type="submission" date="2019-02" db="EMBL/GenBank/DDBJ databases">
        <authorList>
            <person name="Gruber-Vodicka R. H."/>
            <person name="Seah K. B. B."/>
        </authorList>
    </citation>
    <scope>NUCLEOTIDE SEQUENCE</scope>
    <source>
        <strain evidence="13">BECK_SA2B12</strain>
        <strain evidence="11">BECK_SA2B15</strain>
        <strain evidence="12">BECK_SA2B20</strain>
    </source>
</reference>
<dbReference type="CDD" id="cd11364">
    <property type="entry name" value="RNase_PH_PNPase_2"/>
    <property type="match status" value="1"/>
</dbReference>
<dbReference type="InterPro" id="IPR015847">
    <property type="entry name" value="ExoRNase_PH_dom2"/>
</dbReference>
<dbReference type="FunFam" id="3.30.230.70:FF:000001">
    <property type="entry name" value="Polyribonucleotide nucleotidyltransferase"/>
    <property type="match status" value="1"/>
</dbReference>
<dbReference type="GO" id="GO:0006396">
    <property type="term" value="P:RNA processing"/>
    <property type="evidence" value="ECO:0007669"/>
    <property type="project" value="InterPro"/>
</dbReference>
<dbReference type="SUPFAM" id="SSF50249">
    <property type="entry name" value="Nucleic acid-binding proteins"/>
    <property type="match status" value="1"/>
</dbReference>
<organism evidence="11">
    <name type="scientific">Candidatus Kentrum eta</name>
    <dbReference type="NCBI Taxonomy" id="2126337"/>
    <lineage>
        <taxon>Bacteria</taxon>
        <taxon>Pseudomonadati</taxon>
        <taxon>Pseudomonadota</taxon>
        <taxon>Gammaproteobacteria</taxon>
        <taxon>Candidatus Kentrum</taxon>
    </lineage>
</organism>
<feature type="binding site" evidence="9">
    <location>
        <position position="492"/>
    </location>
    <ligand>
        <name>Mg(2+)</name>
        <dbReference type="ChEBI" id="CHEBI:18420"/>
    </ligand>
</feature>
<keyword evidence="3 9" id="KW-0963">Cytoplasm</keyword>
<dbReference type="InterPro" id="IPR027408">
    <property type="entry name" value="PNPase/RNase_PH_dom_sf"/>
</dbReference>
<dbReference type="SUPFAM" id="SSF54791">
    <property type="entry name" value="Eukaryotic type KH-domain (KH-domain type I)"/>
    <property type="match status" value="1"/>
</dbReference>
<evidence type="ECO:0000256" key="4">
    <source>
        <dbReference type="ARBA" id="ARBA00022679"/>
    </source>
</evidence>
<dbReference type="PANTHER" id="PTHR11252">
    <property type="entry name" value="POLYRIBONUCLEOTIDE NUCLEOTIDYLTRANSFERASE"/>
    <property type="match status" value="1"/>
</dbReference>
<comment type="cofactor">
    <cofactor evidence="9">
        <name>Mg(2+)</name>
        <dbReference type="ChEBI" id="CHEBI:18420"/>
    </cofactor>
</comment>
<dbReference type="CDD" id="cd04472">
    <property type="entry name" value="S1_PNPase"/>
    <property type="match status" value="1"/>
</dbReference>
<dbReference type="SUPFAM" id="SSF46915">
    <property type="entry name" value="Polynucleotide phosphorylase/guanosine pentaphosphate synthase (PNPase/GPSI), domain 3"/>
    <property type="match status" value="1"/>
</dbReference>
<keyword evidence="5 9" id="KW-0548">Nucleotidyltransferase</keyword>
<dbReference type="FunFam" id="2.40.50.140:FF:000023">
    <property type="entry name" value="Polyribonucleotide nucleotidyltransferase"/>
    <property type="match status" value="1"/>
</dbReference>
<evidence type="ECO:0000256" key="5">
    <source>
        <dbReference type="ARBA" id="ARBA00022695"/>
    </source>
</evidence>
<comment type="function">
    <text evidence="9">Involved in mRNA degradation. Catalyzes the phosphorolysis of single-stranded polyribonucleotides processively in the 3'- to 5'-direction.</text>
</comment>
<dbReference type="InterPro" id="IPR012162">
    <property type="entry name" value="PNPase"/>
</dbReference>
<keyword evidence="6 9" id="KW-0479">Metal-binding</keyword>
<evidence type="ECO:0000256" key="3">
    <source>
        <dbReference type="ARBA" id="ARBA00022490"/>
    </source>
</evidence>
<dbReference type="InterPro" id="IPR020568">
    <property type="entry name" value="Ribosomal_Su5_D2-typ_SF"/>
</dbReference>
<feature type="binding site" evidence="9">
    <location>
        <position position="486"/>
    </location>
    <ligand>
        <name>Mg(2+)</name>
        <dbReference type="ChEBI" id="CHEBI:18420"/>
    </ligand>
</feature>
<dbReference type="PIRSF" id="PIRSF005499">
    <property type="entry name" value="PNPase"/>
    <property type="match status" value="1"/>
</dbReference>
<dbReference type="PROSITE" id="PS50084">
    <property type="entry name" value="KH_TYPE_1"/>
    <property type="match status" value="1"/>
</dbReference>
<comment type="subcellular location">
    <subcellularLocation>
        <location evidence="1 9">Cytoplasm</location>
    </subcellularLocation>
</comment>
<dbReference type="GO" id="GO:0005829">
    <property type="term" value="C:cytosol"/>
    <property type="evidence" value="ECO:0007669"/>
    <property type="project" value="TreeGrafter"/>
</dbReference>
<feature type="domain" description="S1 motif" evidence="10">
    <location>
        <begin position="622"/>
        <end position="690"/>
    </location>
</feature>
<dbReference type="PANTHER" id="PTHR11252:SF0">
    <property type="entry name" value="POLYRIBONUCLEOTIDE NUCLEOTIDYLTRANSFERASE 1, MITOCHONDRIAL"/>
    <property type="match status" value="1"/>
</dbReference>
<evidence type="ECO:0000313" key="11">
    <source>
        <dbReference type="EMBL" id="VFJ92097.1"/>
    </source>
</evidence>
<dbReference type="GO" id="GO:0006402">
    <property type="term" value="P:mRNA catabolic process"/>
    <property type="evidence" value="ECO:0007669"/>
    <property type="project" value="UniProtKB-UniRule"/>
</dbReference>
<dbReference type="EMBL" id="CAADFI010000037">
    <property type="protein sequence ID" value="VFJ92993.1"/>
    <property type="molecule type" value="Genomic_DNA"/>
</dbReference>
<keyword evidence="7 9" id="KW-0460">Magnesium</keyword>
<dbReference type="SUPFAM" id="SSF54211">
    <property type="entry name" value="Ribosomal protein S5 domain 2-like"/>
    <property type="match status" value="2"/>
</dbReference>
<dbReference type="InterPro" id="IPR036612">
    <property type="entry name" value="KH_dom_type_1_sf"/>
</dbReference>
<dbReference type="FunFam" id="3.30.230.70:FF:000002">
    <property type="entry name" value="Polyribonucleotide nucleotidyltransferase"/>
    <property type="match status" value="1"/>
</dbReference>
<dbReference type="EMBL" id="CAADFG010000039">
    <property type="protein sequence ID" value="VFJ92097.1"/>
    <property type="molecule type" value="Genomic_DNA"/>
</dbReference>
<dbReference type="SMART" id="SM00322">
    <property type="entry name" value="KH"/>
    <property type="match status" value="1"/>
</dbReference>
<dbReference type="SUPFAM" id="SSF55666">
    <property type="entry name" value="Ribonuclease PH domain 2-like"/>
    <property type="match status" value="2"/>
</dbReference>
<dbReference type="Pfam" id="PF00013">
    <property type="entry name" value="KH_1"/>
    <property type="match status" value="1"/>
</dbReference>
<dbReference type="InterPro" id="IPR012340">
    <property type="entry name" value="NA-bd_OB-fold"/>
</dbReference>
<dbReference type="AlphaFoldDB" id="A0A450UHU2"/>
<comment type="similarity">
    <text evidence="2 9">Belongs to the polyribonucleotide nucleotidyltransferase family.</text>
</comment>
<dbReference type="InterPro" id="IPR015848">
    <property type="entry name" value="PNPase_PH_RNA-bd_bac/org-type"/>
</dbReference>
<dbReference type="FunFam" id="3.30.1370.10:FF:000001">
    <property type="entry name" value="Polyribonucleotide nucleotidyltransferase"/>
    <property type="match status" value="1"/>
</dbReference>
<dbReference type="GO" id="GO:0003723">
    <property type="term" value="F:RNA binding"/>
    <property type="evidence" value="ECO:0007669"/>
    <property type="project" value="UniProtKB-UniRule"/>
</dbReference>
<name>A0A450UHU2_9GAMM</name>
<evidence type="ECO:0000256" key="6">
    <source>
        <dbReference type="ARBA" id="ARBA00022723"/>
    </source>
</evidence>
<dbReference type="Pfam" id="PF01138">
    <property type="entry name" value="RNase_PH"/>
    <property type="match status" value="2"/>
</dbReference>
<dbReference type="InterPro" id="IPR004087">
    <property type="entry name" value="KH_dom"/>
</dbReference>
<dbReference type="GO" id="GO:0000175">
    <property type="term" value="F:3'-5'-RNA exonuclease activity"/>
    <property type="evidence" value="ECO:0007669"/>
    <property type="project" value="TreeGrafter"/>
</dbReference>
<dbReference type="EC" id="2.7.7.8" evidence="9"/>
<evidence type="ECO:0000256" key="1">
    <source>
        <dbReference type="ARBA" id="ARBA00004496"/>
    </source>
</evidence>
<dbReference type="PROSITE" id="PS50126">
    <property type="entry name" value="S1"/>
    <property type="match status" value="1"/>
</dbReference>
<evidence type="ECO:0000256" key="9">
    <source>
        <dbReference type="HAMAP-Rule" id="MF_01595"/>
    </source>
</evidence>
<dbReference type="Pfam" id="PF03725">
    <property type="entry name" value="RNase_PH_C"/>
    <property type="match status" value="2"/>
</dbReference>
<dbReference type="Pfam" id="PF00575">
    <property type="entry name" value="S1"/>
    <property type="match status" value="1"/>
</dbReference>
<dbReference type="InterPro" id="IPR001247">
    <property type="entry name" value="ExoRNase_PH_dom1"/>
</dbReference>
<proteinExistence type="inferred from homology"/>
<evidence type="ECO:0000256" key="2">
    <source>
        <dbReference type="ARBA" id="ARBA00007404"/>
    </source>
</evidence>
<keyword evidence="8 9" id="KW-0694">RNA-binding</keyword>
<dbReference type="Pfam" id="PF03726">
    <property type="entry name" value="PNPase"/>
    <property type="match status" value="1"/>
</dbReference>
<gene>
    <name evidence="9" type="primary">pnp</name>
    <name evidence="11" type="ORF">BECKH772A_GA0070896_100392</name>
    <name evidence="12" type="ORF">BECKH772B_GA0070898_100372</name>
    <name evidence="13" type="ORF">BECKH772C_GA0070978_100362</name>
</gene>
<dbReference type="InterPro" id="IPR036345">
    <property type="entry name" value="ExoRNase_PH_dom2_sf"/>
</dbReference>
<dbReference type="GO" id="GO:0000287">
    <property type="term" value="F:magnesium ion binding"/>
    <property type="evidence" value="ECO:0007669"/>
    <property type="project" value="UniProtKB-UniRule"/>
</dbReference>
<protein>
    <recommendedName>
        <fullName evidence="9">Polyribonucleotide nucleotidyltransferase</fullName>
        <ecNumber evidence="9">2.7.7.8</ecNumber>
    </recommendedName>
    <alternativeName>
        <fullName evidence="9">Polynucleotide phosphorylase</fullName>
        <shortName evidence="9">PNPase</shortName>
    </alternativeName>
</protein>
<dbReference type="GO" id="GO:0004654">
    <property type="term" value="F:polyribonucleotide nucleotidyltransferase activity"/>
    <property type="evidence" value="ECO:0007669"/>
    <property type="project" value="UniProtKB-UniRule"/>
</dbReference>
<evidence type="ECO:0000259" key="10">
    <source>
        <dbReference type="PROSITE" id="PS50126"/>
    </source>
</evidence>
<dbReference type="Gene3D" id="3.30.1370.10">
    <property type="entry name" value="K Homology domain, type 1"/>
    <property type="match status" value="1"/>
</dbReference>
<comment type="catalytic activity">
    <reaction evidence="9">
        <text>RNA(n+1) + phosphate = RNA(n) + a ribonucleoside 5'-diphosphate</text>
        <dbReference type="Rhea" id="RHEA:22096"/>
        <dbReference type="Rhea" id="RHEA-COMP:14527"/>
        <dbReference type="Rhea" id="RHEA-COMP:17342"/>
        <dbReference type="ChEBI" id="CHEBI:43474"/>
        <dbReference type="ChEBI" id="CHEBI:57930"/>
        <dbReference type="ChEBI" id="CHEBI:140395"/>
        <dbReference type="EC" id="2.7.7.8"/>
    </reaction>
</comment>
<dbReference type="InterPro" id="IPR003029">
    <property type="entry name" value="S1_domain"/>
</dbReference>
<comment type="subunit">
    <text evidence="9">Component of the RNA degradosome, which is a multiprotein complex involved in RNA processing and mRNA degradation.</text>
</comment>
<evidence type="ECO:0000313" key="12">
    <source>
        <dbReference type="EMBL" id="VFJ92993.1"/>
    </source>
</evidence>
<dbReference type="NCBIfam" id="TIGR03591">
    <property type="entry name" value="polynuc_phos"/>
    <property type="match status" value="1"/>
</dbReference>
<evidence type="ECO:0000256" key="8">
    <source>
        <dbReference type="ARBA" id="ARBA00022884"/>
    </source>
</evidence>
<evidence type="ECO:0000313" key="13">
    <source>
        <dbReference type="EMBL" id="VFJ99846.1"/>
    </source>
</evidence>
<dbReference type="CDD" id="cd11363">
    <property type="entry name" value="RNase_PH_PNPase_1"/>
    <property type="match status" value="1"/>
</dbReference>
<keyword evidence="4 9" id="KW-0808">Transferase</keyword>